<comment type="caution">
    <text evidence="3">The sequence shown here is derived from an EMBL/GenBank/DDBJ whole genome shotgun (WGS) entry which is preliminary data.</text>
</comment>
<dbReference type="AlphaFoldDB" id="A0A4Q0MLJ9"/>
<reference evidence="3 4" key="1">
    <citation type="submission" date="2018-12" db="EMBL/GenBank/DDBJ databases">
        <title>bacterium Hansschlegelia zhihuaiae S113.</title>
        <authorList>
            <person name="He J."/>
        </authorList>
    </citation>
    <scope>NUCLEOTIDE SEQUENCE [LARGE SCALE GENOMIC DNA]</scope>
    <source>
        <strain evidence="3 4">S 113</strain>
    </source>
</reference>
<feature type="domain" description="Surface antigen" evidence="2">
    <location>
        <begin position="119"/>
        <end position="206"/>
    </location>
</feature>
<dbReference type="Pfam" id="PF16998">
    <property type="entry name" value="17kDa_Anti_2"/>
    <property type="match status" value="1"/>
</dbReference>
<evidence type="ECO:0000256" key="1">
    <source>
        <dbReference type="SAM" id="MobiDB-lite"/>
    </source>
</evidence>
<proteinExistence type="predicted"/>
<keyword evidence="4" id="KW-1185">Reference proteome</keyword>
<evidence type="ECO:0000313" key="4">
    <source>
        <dbReference type="Proteomes" id="UP000289708"/>
    </source>
</evidence>
<gene>
    <name evidence="3" type="ORF">EK403_06235</name>
</gene>
<evidence type="ECO:0000313" key="3">
    <source>
        <dbReference type="EMBL" id="RXF74413.1"/>
    </source>
</evidence>
<dbReference type="EMBL" id="RYFI01000004">
    <property type="protein sequence ID" value="RXF74413.1"/>
    <property type="molecule type" value="Genomic_DNA"/>
</dbReference>
<name>A0A4Q0MLJ9_9HYPH</name>
<dbReference type="OrthoDB" id="8017863at2"/>
<feature type="region of interest" description="Disordered" evidence="1">
    <location>
        <begin position="1"/>
        <end position="21"/>
    </location>
</feature>
<accession>A0A4Q0MLJ9</accession>
<dbReference type="InterPro" id="IPR032635">
    <property type="entry name" value="Anti_2"/>
</dbReference>
<sequence>MRSHDPHAAPPVTSTRAAARPRARLARVATAVALSLSAAACSVSYPLYDKTDEIKTGSIDAPAPEGQATPADAVVSAPLAPPAGASAAAPPAGASAAAPQAATPVAYAAKRSTLETAEPAITPSDWAYARGALSLAMGADAVDASVPWANPDTGSYGSFKASAGTVVEHGAMCRPFAASHSGRGQEQRLEGTACRTAAGHWEAVAIRTTASRTL</sequence>
<dbReference type="Proteomes" id="UP000289708">
    <property type="component" value="Unassembled WGS sequence"/>
</dbReference>
<organism evidence="3 4">
    <name type="scientific">Hansschlegelia zhihuaiae</name>
    <dbReference type="NCBI Taxonomy" id="405005"/>
    <lineage>
        <taxon>Bacteria</taxon>
        <taxon>Pseudomonadati</taxon>
        <taxon>Pseudomonadota</taxon>
        <taxon>Alphaproteobacteria</taxon>
        <taxon>Hyphomicrobiales</taxon>
        <taxon>Methylopilaceae</taxon>
        <taxon>Hansschlegelia</taxon>
    </lineage>
</organism>
<evidence type="ECO:0000259" key="2">
    <source>
        <dbReference type="Pfam" id="PF16998"/>
    </source>
</evidence>
<protein>
    <recommendedName>
        <fullName evidence="2">Surface antigen domain-containing protein</fullName>
    </recommendedName>
</protein>